<evidence type="ECO:0000313" key="1">
    <source>
        <dbReference type="EMBL" id="KAJ8731608.1"/>
    </source>
</evidence>
<sequence length="364" mass="39653">MDQIIRQTLTSILNVAMDDRAWSQATLPIRMGGLGIRKISSISLPAFISSVHGTEKLVRNILSSSLINFNVPCFTEAIDTWRLTCPNSNPPDDPSSQRRWDEPLCRVVQENLIATSTTPAERARLLAVGEWESGLWLHALPSSNLGTLLDDTTFRLAASLRLGAPCCSPHRCHCGEVVNSLGHHGLSCSRSAGRIARHANINDIIRRALVTVGVPAVLEPHGLARDDGKRPDGMSLFPWKMGRPLVWDATCVDTLAPSHLPSSSCCAGSAAAAAENLKRRKYNNLVGSYIFEPFGVETLGSWGPSAHKLYKDLSKRLVDTTRDPKAGFYFGQKISIAIQRGNAASLLGTLPVDSDVEEFFDAIF</sequence>
<dbReference type="AlphaFoldDB" id="A0AAD8DY13"/>
<protein>
    <submittedName>
        <fullName evidence="1">Uncharacterized protein</fullName>
    </submittedName>
</protein>
<organism evidence="1 2">
    <name type="scientific">Mythimna separata</name>
    <name type="common">Oriental armyworm</name>
    <name type="synonym">Pseudaletia separata</name>
    <dbReference type="NCBI Taxonomy" id="271217"/>
    <lineage>
        <taxon>Eukaryota</taxon>
        <taxon>Metazoa</taxon>
        <taxon>Ecdysozoa</taxon>
        <taxon>Arthropoda</taxon>
        <taxon>Hexapoda</taxon>
        <taxon>Insecta</taxon>
        <taxon>Pterygota</taxon>
        <taxon>Neoptera</taxon>
        <taxon>Endopterygota</taxon>
        <taxon>Lepidoptera</taxon>
        <taxon>Glossata</taxon>
        <taxon>Ditrysia</taxon>
        <taxon>Noctuoidea</taxon>
        <taxon>Noctuidae</taxon>
        <taxon>Noctuinae</taxon>
        <taxon>Hadenini</taxon>
        <taxon>Mythimna</taxon>
    </lineage>
</organism>
<dbReference type="Proteomes" id="UP001231518">
    <property type="component" value="Chromosome 16"/>
</dbReference>
<comment type="caution">
    <text evidence="1">The sequence shown here is derived from an EMBL/GenBank/DDBJ whole genome shotgun (WGS) entry which is preliminary data.</text>
</comment>
<accession>A0AAD8DY13</accession>
<keyword evidence="2" id="KW-1185">Reference proteome</keyword>
<proteinExistence type="predicted"/>
<evidence type="ECO:0000313" key="2">
    <source>
        <dbReference type="Proteomes" id="UP001231518"/>
    </source>
</evidence>
<gene>
    <name evidence="1" type="ORF">PYW07_004772</name>
</gene>
<reference evidence="1" key="1">
    <citation type="submission" date="2023-03" db="EMBL/GenBank/DDBJ databases">
        <title>Chromosome-level genomes of two armyworms, Mythimna separata and Mythimna loreyi, provide insights into the biosynthesis and reception of sex pheromones.</title>
        <authorList>
            <person name="Zhao H."/>
        </authorList>
    </citation>
    <scope>NUCLEOTIDE SEQUENCE</scope>
    <source>
        <strain evidence="1">BeijingLab</strain>
        <tissue evidence="1">Pupa</tissue>
    </source>
</reference>
<dbReference type="PANTHER" id="PTHR48462">
    <property type="entry name" value="PROTEIN, PUTATIVE-RELATED"/>
    <property type="match status" value="1"/>
</dbReference>
<dbReference type="PANTHER" id="PTHR48462:SF1">
    <property type="entry name" value="PROTEIN, PUTATIVE-RELATED"/>
    <property type="match status" value="1"/>
</dbReference>
<dbReference type="EMBL" id="JARGEI010000005">
    <property type="protein sequence ID" value="KAJ8731608.1"/>
    <property type="molecule type" value="Genomic_DNA"/>
</dbReference>
<name>A0AAD8DY13_MYTSE</name>